<feature type="compositionally biased region" description="Pro residues" evidence="1">
    <location>
        <begin position="191"/>
        <end position="203"/>
    </location>
</feature>
<evidence type="ECO:0000256" key="1">
    <source>
        <dbReference type="SAM" id="MobiDB-lite"/>
    </source>
</evidence>
<evidence type="ECO:0000313" key="3">
    <source>
        <dbReference type="Proteomes" id="UP000673691"/>
    </source>
</evidence>
<feature type="compositionally biased region" description="Low complexity" evidence="1">
    <location>
        <begin position="179"/>
        <end position="190"/>
    </location>
</feature>
<reference evidence="2 3" key="1">
    <citation type="journal article" name="Sci. Rep.">
        <title>Genome-scale phylogenetic analyses confirm Olpidium as the closest living zoosporic fungus to the non-flagellated, terrestrial fungi.</title>
        <authorList>
            <person name="Chang Y."/>
            <person name="Rochon D."/>
            <person name="Sekimoto S."/>
            <person name="Wang Y."/>
            <person name="Chovatia M."/>
            <person name="Sandor L."/>
            <person name="Salamov A."/>
            <person name="Grigoriev I.V."/>
            <person name="Stajich J.E."/>
            <person name="Spatafora J.W."/>
        </authorList>
    </citation>
    <scope>NUCLEOTIDE SEQUENCE [LARGE SCALE GENOMIC DNA]</scope>
    <source>
        <strain evidence="2">S191</strain>
    </source>
</reference>
<dbReference type="Proteomes" id="UP000673691">
    <property type="component" value="Unassembled WGS sequence"/>
</dbReference>
<dbReference type="EMBL" id="JAEFCI010011311">
    <property type="protein sequence ID" value="KAG5456697.1"/>
    <property type="molecule type" value="Genomic_DNA"/>
</dbReference>
<dbReference type="AlphaFoldDB" id="A0A8H8DG71"/>
<gene>
    <name evidence="2" type="ORF">BJ554DRAFT_3485</name>
</gene>
<feature type="compositionally biased region" description="Low complexity" evidence="1">
    <location>
        <begin position="204"/>
        <end position="218"/>
    </location>
</feature>
<evidence type="ECO:0000313" key="2">
    <source>
        <dbReference type="EMBL" id="KAG5456697.1"/>
    </source>
</evidence>
<name>A0A8H8DG71_9FUNG</name>
<keyword evidence="3" id="KW-1185">Reference proteome</keyword>
<comment type="caution">
    <text evidence="2">The sequence shown here is derived from an EMBL/GenBank/DDBJ whole genome shotgun (WGS) entry which is preliminary data.</text>
</comment>
<sequence length="297" mass="30166">MDEPAAPLLPGGGEEQQPFCNLRCMPGHDCVLFAAGSFGCLRTALLASLPAGANCRDPPQTNYSVTPDELRCGPGLVCREAYCQHPCPPCPPGAGPIAKVFPDREPAFAAEACCDSGAWGFCGSRADCGGADSAWTCAGGVCAPPWRPGPPRRSPTPSPAPAAGPSAADYTPTPPAGGPRPTSGGLETGRPGPPVNGRPPTPPATTTMTLTVGGPVLGPLETSAPRSLGGDPRHGFPSSKIAPRLVPRAAPVSAGTAAPAPLEDGAVVVDYPHQVKRRGNLDNLIAFFLSRFSISGP</sequence>
<protein>
    <submittedName>
        <fullName evidence="2">Uncharacterized protein</fullName>
    </submittedName>
</protein>
<accession>A0A8H8DG71</accession>
<organism evidence="2 3">
    <name type="scientific">Olpidium bornovanus</name>
    <dbReference type="NCBI Taxonomy" id="278681"/>
    <lineage>
        <taxon>Eukaryota</taxon>
        <taxon>Fungi</taxon>
        <taxon>Fungi incertae sedis</taxon>
        <taxon>Olpidiomycota</taxon>
        <taxon>Olpidiomycotina</taxon>
        <taxon>Olpidiomycetes</taxon>
        <taxon>Olpidiales</taxon>
        <taxon>Olpidiaceae</taxon>
        <taxon>Olpidium</taxon>
    </lineage>
</organism>
<feature type="region of interest" description="Disordered" evidence="1">
    <location>
        <begin position="146"/>
        <end position="239"/>
    </location>
</feature>
<feature type="compositionally biased region" description="Pro residues" evidence="1">
    <location>
        <begin position="146"/>
        <end position="162"/>
    </location>
</feature>
<proteinExistence type="predicted"/>